<reference evidence="2 3" key="1">
    <citation type="submission" date="2017-11" db="EMBL/GenBank/DDBJ databases">
        <title>Genomic Encyclopedia of Type Strains, Phase III (KMG-III): the genomes of soil and plant-associated and newly described type strains.</title>
        <authorList>
            <person name="Whitman W."/>
        </authorList>
    </citation>
    <scope>NUCLEOTIDE SEQUENCE [LARGE SCALE GENOMIC DNA]</scope>
    <source>
        <strain evidence="2 3">UB-Domo-W1</strain>
    </source>
</reference>
<dbReference type="SMART" id="SM01034">
    <property type="entry name" value="BLUF"/>
    <property type="match status" value="1"/>
</dbReference>
<proteinExistence type="predicted"/>
<comment type="caution">
    <text evidence="2">The sequence shown here is derived from an EMBL/GenBank/DDBJ whole genome shotgun (WGS) entry which is preliminary data.</text>
</comment>
<dbReference type="InterPro" id="IPR036046">
    <property type="entry name" value="Acylphosphatase-like_dom_sf"/>
</dbReference>
<dbReference type="RefSeq" id="WP_100379064.1">
    <property type="nucleotide sequence ID" value="NZ_CBCSBW010000001.1"/>
</dbReference>
<gene>
    <name evidence="2" type="ORF">B0G85_0751</name>
</gene>
<dbReference type="AlphaFoldDB" id="A0A2M8VZV1"/>
<name>A0A2M8VZV1_9BURK</name>
<dbReference type="GO" id="GO:0009882">
    <property type="term" value="F:blue light photoreceptor activity"/>
    <property type="evidence" value="ECO:0007669"/>
    <property type="project" value="InterPro"/>
</dbReference>
<dbReference type="PROSITE" id="PS50925">
    <property type="entry name" value="BLUF"/>
    <property type="match status" value="1"/>
</dbReference>
<organism evidence="2 3">
    <name type="scientific">Polynucleobacter brandtiae</name>
    <dbReference type="NCBI Taxonomy" id="1938816"/>
    <lineage>
        <taxon>Bacteria</taxon>
        <taxon>Pseudomonadati</taxon>
        <taxon>Pseudomonadota</taxon>
        <taxon>Betaproteobacteria</taxon>
        <taxon>Burkholderiales</taxon>
        <taxon>Burkholderiaceae</taxon>
        <taxon>Polynucleobacter</taxon>
    </lineage>
</organism>
<dbReference type="GO" id="GO:0071949">
    <property type="term" value="F:FAD binding"/>
    <property type="evidence" value="ECO:0007669"/>
    <property type="project" value="InterPro"/>
</dbReference>
<evidence type="ECO:0000313" key="2">
    <source>
        <dbReference type="EMBL" id="PJI83354.1"/>
    </source>
</evidence>
<protein>
    <submittedName>
        <fullName evidence="2">FAD-dependent sensor of blue light</fullName>
    </submittedName>
</protein>
<dbReference type="SUPFAM" id="SSF54975">
    <property type="entry name" value="Acylphosphatase/BLUF domain-like"/>
    <property type="match status" value="1"/>
</dbReference>
<dbReference type="InterPro" id="IPR007024">
    <property type="entry name" value="BLUF_domain"/>
</dbReference>
<evidence type="ECO:0000313" key="3">
    <source>
        <dbReference type="Proteomes" id="UP000229366"/>
    </source>
</evidence>
<feature type="domain" description="BLUF" evidence="1">
    <location>
        <begin position="9"/>
        <end position="100"/>
    </location>
</feature>
<dbReference type="EMBL" id="PGTX01000001">
    <property type="protein sequence ID" value="PJI83354.1"/>
    <property type="molecule type" value="Genomic_DNA"/>
</dbReference>
<dbReference type="Pfam" id="PF04940">
    <property type="entry name" value="BLUF"/>
    <property type="match status" value="1"/>
</dbReference>
<evidence type="ECO:0000259" key="1">
    <source>
        <dbReference type="PROSITE" id="PS50925"/>
    </source>
</evidence>
<dbReference type="Gene3D" id="3.30.70.100">
    <property type="match status" value="1"/>
</dbReference>
<sequence>MDLEHPDQLIELSYISKATQDMGLSSLIHLFDVSLKWNDDHGLTGVLFYENQFFSQIIEGKRADVQEIWGKIQKDYRHQIVRQLAFNSIQERAFPNWGIRFYGGDLIAKDVPHLTGLLDGIPNHDVELLAAMRSVSDGAKKQ</sequence>
<accession>A0A2M8VZV1</accession>
<dbReference type="OrthoDB" id="557705at2"/>
<keyword evidence="3" id="KW-1185">Reference proteome</keyword>
<dbReference type="Proteomes" id="UP000229366">
    <property type="component" value="Unassembled WGS sequence"/>
</dbReference>